<evidence type="ECO:0000313" key="8">
    <source>
        <dbReference type="EMBL" id="SMS01054.1"/>
    </source>
</evidence>
<dbReference type="GO" id="GO:0008840">
    <property type="term" value="F:4-hydroxy-tetrahydrodipicolinate synthase activity"/>
    <property type="evidence" value="ECO:0007669"/>
    <property type="project" value="UniProtKB-EC"/>
</dbReference>
<dbReference type="EC" id="4.2.1.41" evidence="7"/>
<evidence type="ECO:0000313" key="9">
    <source>
        <dbReference type="Proteomes" id="UP000196125"/>
    </source>
</evidence>
<evidence type="ECO:0000256" key="4">
    <source>
        <dbReference type="PIRNR" id="PIRNR001365"/>
    </source>
</evidence>
<dbReference type="AlphaFoldDB" id="A0A1Y6ITT6"/>
<protein>
    <submittedName>
        <fullName evidence="8">4-hydroxy-tetrahydrodipicolinate synthase</fullName>
        <ecNumber evidence="7 8">4.3.3.7</ecNumber>
    </submittedName>
    <submittedName>
        <fullName evidence="7">Dihydrodipicolinate synthase family protein</fullName>
        <ecNumber evidence="7">4.1.3.3</ecNumber>
        <ecNumber evidence="7">4.2.1.41</ecNumber>
    </submittedName>
</protein>
<sequence>MSEALKGPYVAIVTPFDQQDSLNETELRNQVERQIRFGNNIFCNGTNGEFFVLSDVEKRRVTEICLEQADGRVQVVSHIGELTLQRTLAHGRDIQSSGVQAVSVITPWFCALRDQELIDYFTEIADSLEIPVYLYNIPARTGNTISPAVADQLAAHPNIYGIKDSAGSYESLSGFLEVSRKHHQFDVMTGPDSLILTGYQNGAVGCVSGIANIVPELVSQIYQGWKSHDLESANNAQEVINYLRSHLYPIAFAPAVVKQTLNLLGENVGDSRYPVHFSQTDIEQIQNIIKQRIS</sequence>
<dbReference type="OrthoDB" id="9782828at2"/>
<dbReference type="Proteomes" id="UP001283366">
    <property type="component" value="Unassembled WGS sequence"/>
</dbReference>
<proteinExistence type="inferred from homology"/>
<dbReference type="PANTHER" id="PTHR12128:SF66">
    <property type="entry name" value="4-HYDROXY-2-OXOGLUTARATE ALDOLASE, MITOCHONDRIAL"/>
    <property type="match status" value="1"/>
</dbReference>
<dbReference type="RefSeq" id="WP_087481088.1">
    <property type="nucleotide sequence ID" value="NZ_AP024884.1"/>
</dbReference>
<keyword evidence="3" id="KW-0704">Schiff base</keyword>
<dbReference type="EC" id="4.3.3.7" evidence="7 8"/>
<evidence type="ECO:0000313" key="7">
    <source>
        <dbReference type="EMBL" id="MDW6004763.1"/>
    </source>
</evidence>
<evidence type="ECO:0000256" key="5">
    <source>
        <dbReference type="PIRSR" id="PIRSR001365-1"/>
    </source>
</evidence>
<name>A0A1Y6ITT6_9VIBR</name>
<dbReference type="SUPFAM" id="SSF51569">
    <property type="entry name" value="Aldolase"/>
    <property type="match status" value="1"/>
</dbReference>
<feature type="binding site" evidence="6">
    <location>
        <position position="207"/>
    </location>
    <ligand>
        <name>pyruvate</name>
        <dbReference type="ChEBI" id="CHEBI:15361"/>
    </ligand>
</feature>
<dbReference type="PRINTS" id="PR00146">
    <property type="entry name" value="DHPICSNTHASE"/>
</dbReference>
<comment type="similarity">
    <text evidence="1 4">Belongs to the DapA family.</text>
</comment>
<reference evidence="7 10" key="2">
    <citation type="submission" date="2023-11" db="EMBL/GenBank/DDBJ databases">
        <title>Plant-associative lifestyle of Vibrio porteresiae and its evolutionary dynamics.</title>
        <authorList>
            <person name="Rameshkumar N."/>
            <person name="Kirti K."/>
        </authorList>
    </citation>
    <scope>NUCLEOTIDE SEQUENCE [LARGE SCALE GENOMIC DNA]</scope>
    <source>
        <strain evidence="7 10">MSSRF38</strain>
    </source>
</reference>
<evidence type="ECO:0000256" key="3">
    <source>
        <dbReference type="ARBA" id="ARBA00023270"/>
    </source>
</evidence>
<feature type="active site" description="Proton donor/acceptor" evidence="5">
    <location>
        <position position="135"/>
    </location>
</feature>
<dbReference type="Pfam" id="PF00701">
    <property type="entry name" value="DHDPS"/>
    <property type="match status" value="1"/>
</dbReference>
<dbReference type="GO" id="GO:0008747">
    <property type="term" value="F:N-acetylneuraminate lyase activity"/>
    <property type="evidence" value="ECO:0007669"/>
    <property type="project" value="UniProtKB-EC"/>
</dbReference>
<dbReference type="Proteomes" id="UP000196125">
    <property type="component" value="Unassembled WGS sequence"/>
</dbReference>
<dbReference type="PIRSF" id="PIRSF001365">
    <property type="entry name" value="DHDPS"/>
    <property type="match status" value="1"/>
</dbReference>
<feature type="active site" description="Schiff-base intermediate with substrate" evidence="5">
    <location>
        <position position="163"/>
    </location>
</feature>
<dbReference type="GO" id="GO:0044281">
    <property type="term" value="P:small molecule metabolic process"/>
    <property type="evidence" value="ECO:0007669"/>
    <property type="project" value="UniProtKB-ARBA"/>
</dbReference>
<dbReference type="EMBL" id="FXXI01000003">
    <property type="protein sequence ID" value="SMS01054.1"/>
    <property type="molecule type" value="Genomic_DNA"/>
</dbReference>
<dbReference type="CDD" id="cd00408">
    <property type="entry name" value="DHDPS-like"/>
    <property type="match status" value="1"/>
</dbReference>
<dbReference type="Gene3D" id="3.20.20.70">
    <property type="entry name" value="Aldolase class I"/>
    <property type="match status" value="1"/>
</dbReference>
<keyword evidence="10" id="KW-1185">Reference proteome</keyword>
<gene>
    <name evidence="8" type="primary">dapA_2</name>
    <name evidence="7" type="ORF">SBX37_18045</name>
    <name evidence="8" type="ORF">VIM7927_02331</name>
</gene>
<evidence type="ECO:0000256" key="2">
    <source>
        <dbReference type="ARBA" id="ARBA00023239"/>
    </source>
</evidence>
<reference evidence="8 9" key="1">
    <citation type="submission" date="2017-05" db="EMBL/GenBank/DDBJ databases">
        <authorList>
            <person name="Song R."/>
            <person name="Chenine A.L."/>
            <person name="Ruprecht R.M."/>
        </authorList>
    </citation>
    <scope>NUCLEOTIDE SEQUENCE [LARGE SCALE GENOMIC DNA]</scope>
    <source>
        <strain evidence="8 9">CECT 7927</strain>
    </source>
</reference>
<organism evidence="8 9">
    <name type="scientific">Vibrio mangrovi</name>
    <dbReference type="NCBI Taxonomy" id="474394"/>
    <lineage>
        <taxon>Bacteria</taxon>
        <taxon>Pseudomonadati</taxon>
        <taxon>Pseudomonadota</taxon>
        <taxon>Gammaproteobacteria</taxon>
        <taxon>Vibrionales</taxon>
        <taxon>Vibrionaceae</taxon>
        <taxon>Vibrio</taxon>
    </lineage>
</organism>
<dbReference type="InterPro" id="IPR020625">
    <property type="entry name" value="Schiff_base-form_aldolases_AS"/>
</dbReference>
<keyword evidence="2 4" id="KW-0456">Lyase</keyword>
<evidence type="ECO:0000313" key="10">
    <source>
        <dbReference type="Proteomes" id="UP001283366"/>
    </source>
</evidence>
<accession>A0A1Y6ITT6</accession>
<dbReference type="SMART" id="SM01130">
    <property type="entry name" value="DHDPS"/>
    <property type="match status" value="1"/>
</dbReference>
<evidence type="ECO:0000256" key="1">
    <source>
        <dbReference type="ARBA" id="ARBA00007592"/>
    </source>
</evidence>
<dbReference type="EC" id="4.1.3.3" evidence="7"/>
<dbReference type="PANTHER" id="PTHR12128">
    <property type="entry name" value="DIHYDRODIPICOLINATE SYNTHASE"/>
    <property type="match status" value="1"/>
</dbReference>
<dbReference type="InterPro" id="IPR013785">
    <property type="entry name" value="Aldolase_TIM"/>
</dbReference>
<dbReference type="InterPro" id="IPR002220">
    <property type="entry name" value="DapA-like"/>
</dbReference>
<evidence type="ECO:0000256" key="6">
    <source>
        <dbReference type="PIRSR" id="PIRSR001365-2"/>
    </source>
</evidence>
<dbReference type="GO" id="GO:0047448">
    <property type="term" value="F:5-dehydro-4-deoxyglucarate dehydratase activity"/>
    <property type="evidence" value="ECO:0007669"/>
    <property type="project" value="UniProtKB-EC"/>
</dbReference>
<dbReference type="EMBL" id="JAWRCO010000002">
    <property type="protein sequence ID" value="MDW6004763.1"/>
    <property type="molecule type" value="Genomic_DNA"/>
</dbReference>
<dbReference type="PROSITE" id="PS00666">
    <property type="entry name" value="DHDPS_2"/>
    <property type="match status" value="1"/>
</dbReference>